<dbReference type="Proteomes" id="UP000218689">
    <property type="component" value="Unassembled WGS sequence"/>
</dbReference>
<evidence type="ECO:0000313" key="2">
    <source>
        <dbReference type="Proteomes" id="UP000218689"/>
    </source>
</evidence>
<comment type="caution">
    <text evidence="1">The sequence shown here is derived from an EMBL/GenBank/DDBJ whole genome shotgun (WGS) entry which is preliminary data.</text>
</comment>
<keyword evidence="2" id="KW-1185">Reference proteome</keyword>
<organism evidence="1 2">
    <name type="scientific">Pseudolactococcus reticulitermitis</name>
    <dbReference type="NCBI Taxonomy" id="2025039"/>
    <lineage>
        <taxon>Bacteria</taxon>
        <taxon>Bacillati</taxon>
        <taxon>Bacillota</taxon>
        <taxon>Bacilli</taxon>
        <taxon>Lactobacillales</taxon>
        <taxon>Streptococcaceae</taxon>
        <taxon>Pseudolactococcus</taxon>
    </lineage>
</organism>
<protein>
    <submittedName>
        <fullName evidence="1">Uncharacterized protein</fullName>
    </submittedName>
</protein>
<accession>A0A224X2F5</accession>
<evidence type="ECO:0000313" key="1">
    <source>
        <dbReference type="EMBL" id="GAX48327.1"/>
    </source>
</evidence>
<name>A0A224X2F5_9LACT</name>
<dbReference type="AlphaFoldDB" id="A0A224X2F5"/>
<dbReference type="EMBL" id="BEDT01000005">
    <property type="protein sequence ID" value="GAX48327.1"/>
    <property type="molecule type" value="Genomic_DNA"/>
</dbReference>
<sequence>MVNLSELQQDSFLYLRVNPKERDNLQVEVYTEGGKKIPLGGVTVDRKEPFYDKTLSNDPSGPKEGYYYYYGRIDENKIKIVTKNKTNHIVFSRILMWYRHGDGWSLY</sequence>
<reference evidence="2" key="1">
    <citation type="submission" date="2017-08" db="EMBL/GenBank/DDBJ databases">
        <title>Draft genome sequence of Lactococcus sp. strain Rs-Y01, isolated from the gut of the lower termite Reticulitermes speratus.</title>
        <authorList>
            <person name="Ohkuma M."/>
            <person name="Yuki M."/>
        </authorList>
    </citation>
    <scope>NUCLEOTIDE SEQUENCE [LARGE SCALE GENOMIC DNA]</scope>
    <source>
        <strain evidence="2">Rs-Y01</strain>
    </source>
</reference>
<gene>
    <name evidence="1" type="ORF">RsY01_1943</name>
</gene>
<proteinExistence type="predicted"/>